<evidence type="ECO:0000313" key="1">
    <source>
        <dbReference type="EMBL" id="RQM30695.1"/>
    </source>
</evidence>
<sequence length="80" mass="8971">ARRRSVNFVSSTKPTNSMEFQASIEDVLTIPKVLLDSGSDETLVSEGLLMALERLRASLSVETKPRLMLKPYRETTKLSM</sequence>
<reference evidence="1" key="1">
    <citation type="submission" date="2018-07" db="EMBL/GenBank/DDBJ databases">
        <title>Annotation of Aphanomyces astaci genome assembly.</title>
        <authorList>
            <person name="Studholme D.J."/>
        </authorList>
    </citation>
    <scope>NUCLEOTIDE SEQUENCE [LARGE SCALE GENOMIC DNA]</scope>
    <source>
        <strain evidence="1">Pc</strain>
    </source>
</reference>
<comment type="caution">
    <text evidence="1">The sequence shown here is derived from an EMBL/GenBank/DDBJ whole genome shotgun (WGS) entry which is preliminary data.</text>
</comment>
<gene>
    <name evidence="1" type="ORF">B5M09_013058</name>
</gene>
<keyword evidence="2" id="KW-1185">Reference proteome</keyword>
<dbReference type="AlphaFoldDB" id="A0A425DNJ5"/>
<organism evidence="1 2">
    <name type="scientific">Aphanomyces astaci</name>
    <name type="common">Crayfish plague agent</name>
    <dbReference type="NCBI Taxonomy" id="112090"/>
    <lineage>
        <taxon>Eukaryota</taxon>
        <taxon>Sar</taxon>
        <taxon>Stramenopiles</taxon>
        <taxon>Oomycota</taxon>
        <taxon>Saprolegniomycetes</taxon>
        <taxon>Saprolegniales</taxon>
        <taxon>Verrucalvaceae</taxon>
        <taxon>Aphanomyces</taxon>
    </lineage>
</organism>
<accession>A0A425DNJ5</accession>
<evidence type="ECO:0000313" key="2">
    <source>
        <dbReference type="Proteomes" id="UP000284702"/>
    </source>
</evidence>
<protein>
    <submittedName>
        <fullName evidence="1">Uncharacterized protein</fullName>
    </submittedName>
</protein>
<name>A0A425DNJ5_APHAT</name>
<feature type="non-terminal residue" evidence="1">
    <location>
        <position position="1"/>
    </location>
</feature>
<proteinExistence type="predicted"/>
<dbReference type="Proteomes" id="UP000284702">
    <property type="component" value="Unassembled WGS sequence"/>
</dbReference>
<dbReference type="EMBL" id="MZMZ02000585">
    <property type="protein sequence ID" value="RQM30695.1"/>
    <property type="molecule type" value="Genomic_DNA"/>
</dbReference>